<keyword evidence="4" id="KW-1185">Reference proteome</keyword>
<dbReference type="InterPro" id="IPR009057">
    <property type="entry name" value="Homeodomain-like_sf"/>
</dbReference>
<dbReference type="EMBL" id="CAJVPJ010002677">
    <property type="protein sequence ID" value="CAG8626907.1"/>
    <property type="molecule type" value="Genomic_DNA"/>
</dbReference>
<dbReference type="Pfam" id="PF18107">
    <property type="entry name" value="HTH_ABP1_N"/>
    <property type="match status" value="1"/>
</dbReference>
<dbReference type="GO" id="GO:0003677">
    <property type="term" value="F:DNA binding"/>
    <property type="evidence" value="ECO:0007669"/>
    <property type="project" value="UniProtKB-KW"/>
</dbReference>
<dbReference type="AlphaFoldDB" id="A0A9N9GQT6"/>
<proteinExistence type="predicted"/>
<dbReference type="GO" id="GO:0005634">
    <property type="term" value="C:nucleus"/>
    <property type="evidence" value="ECO:0007669"/>
    <property type="project" value="TreeGrafter"/>
</dbReference>
<dbReference type="PANTHER" id="PTHR19303:SF73">
    <property type="entry name" value="PROTEIN PDC2"/>
    <property type="match status" value="1"/>
</dbReference>
<gene>
    <name evidence="3" type="ORF">POCULU_LOCUS8695</name>
</gene>
<evidence type="ECO:0000259" key="2">
    <source>
        <dbReference type="PROSITE" id="PS51253"/>
    </source>
</evidence>
<dbReference type="Proteomes" id="UP000789572">
    <property type="component" value="Unassembled WGS sequence"/>
</dbReference>
<dbReference type="OrthoDB" id="2433378at2759"/>
<feature type="non-terminal residue" evidence="3">
    <location>
        <position position="291"/>
    </location>
</feature>
<reference evidence="3" key="1">
    <citation type="submission" date="2021-06" db="EMBL/GenBank/DDBJ databases">
        <authorList>
            <person name="Kallberg Y."/>
            <person name="Tangrot J."/>
            <person name="Rosling A."/>
        </authorList>
    </citation>
    <scope>NUCLEOTIDE SEQUENCE</scope>
    <source>
        <strain evidence="3">IA702</strain>
    </source>
</reference>
<evidence type="ECO:0000313" key="4">
    <source>
        <dbReference type="Proteomes" id="UP000789572"/>
    </source>
</evidence>
<dbReference type="SUPFAM" id="SSF46689">
    <property type="entry name" value="Homeodomain-like"/>
    <property type="match status" value="1"/>
</dbReference>
<name>A0A9N9GQT6_9GLOM</name>
<accession>A0A9N9GQT6</accession>
<dbReference type="PANTHER" id="PTHR19303">
    <property type="entry name" value="TRANSPOSON"/>
    <property type="match status" value="1"/>
</dbReference>
<organism evidence="3 4">
    <name type="scientific">Paraglomus occultum</name>
    <dbReference type="NCBI Taxonomy" id="144539"/>
    <lineage>
        <taxon>Eukaryota</taxon>
        <taxon>Fungi</taxon>
        <taxon>Fungi incertae sedis</taxon>
        <taxon>Mucoromycota</taxon>
        <taxon>Glomeromycotina</taxon>
        <taxon>Glomeromycetes</taxon>
        <taxon>Paraglomerales</taxon>
        <taxon>Paraglomeraceae</taxon>
        <taxon>Paraglomus</taxon>
    </lineage>
</organism>
<evidence type="ECO:0000313" key="3">
    <source>
        <dbReference type="EMBL" id="CAG8626907.1"/>
    </source>
</evidence>
<dbReference type="InterPro" id="IPR050863">
    <property type="entry name" value="CenT-Element_Derived"/>
</dbReference>
<dbReference type="Gene3D" id="1.10.10.60">
    <property type="entry name" value="Homeodomain-like"/>
    <property type="match status" value="2"/>
</dbReference>
<comment type="caution">
    <text evidence="3">The sequence shown here is derived from an EMBL/GenBank/DDBJ whole genome shotgun (WGS) entry which is preliminary data.</text>
</comment>
<sequence length="291" mass="33934">SESAKTTLNDEQRAAVITHKYQNPHARNIDLVNWIRATYQLDVHPSTVSRLLKRKESIISNPSAKRHRTVQHPNLENALYEWVIQMQTKVILTDAILVQKAKDFSQLLNIPDDDFKFSCGWLSRFKKRHGLKQIKKHGEAASADTVAILKTIPELKEILKSYDLKDIFNMDETGLFYRYYIDNYLDYPEETITEVELTDQEIIDLVTHEVKGVENVVEDIYLENAEDDSVERRRITHKEALNCLETLALYLVQQDIDDVVRLEHDRELVRLSVKRLEDASRKQTNITSFLQ</sequence>
<dbReference type="Pfam" id="PF03221">
    <property type="entry name" value="HTH_Tnp_Tc5"/>
    <property type="match status" value="1"/>
</dbReference>
<dbReference type="InterPro" id="IPR006600">
    <property type="entry name" value="HTH_CenpB_DNA-bd_dom"/>
</dbReference>
<dbReference type="InterPro" id="IPR041188">
    <property type="entry name" value="HTH_ABP1_N"/>
</dbReference>
<evidence type="ECO:0000256" key="1">
    <source>
        <dbReference type="ARBA" id="ARBA00023125"/>
    </source>
</evidence>
<keyword evidence="1" id="KW-0238">DNA-binding</keyword>
<dbReference type="PROSITE" id="PS51253">
    <property type="entry name" value="HTH_CENPB"/>
    <property type="match status" value="1"/>
</dbReference>
<dbReference type="SMART" id="SM00674">
    <property type="entry name" value="CENPB"/>
    <property type="match status" value="1"/>
</dbReference>
<protein>
    <submittedName>
        <fullName evidence="3">984_t:CDS:1</fullName>
    </submittedName>
</protein>
<feature type="domain" description="HTH CENPB-type" evidence="2">
    <location>
        <begin position="63"/>
        <end position="135"/>
    </location>
</feature>